<comment type="caution">
    <text evidence="2">The sequence shown here is derived from an EMBL/GenBank/DDBJ whole genome shotgun (WGS) entry which is preliminary data.</text>
</comment>
<keyword evidence="3" id="KW-1185">Reference proteome</keyword>
<feature type="transmembrane region" description="Helical" evidence="1">
    <location>
        <begin position="126"/>
        <end position="148"/>
    </location>
</feature>
<dbReference type="EMBL" id="AFVZ01000001">
    <property type="protein sequence ID" value="EHN58757.1"/>
    <property type="molecule type" value="Genomic_DNA"/>
</dbReference>
<gene>
    <name evidence="2" type="ORF">OKIT_0646</name>
</gene>
<feature type="transmembrane region" description="Helical" evidence="1">
    <location>
        <begin position="79"/>
        <end position="100"/>
    </location>
</feature>
<dbReference type="HOGENOM" id="CLU_1702469_0_0_9"/>
<dbReference type="AlphaFoldDB" id="G9WJF1"/>
<evidence type="ECO:0000256" key="1">
    <source>
        <dbReference type="SAM" id="Phobius"/>
    </source>
</evidence>
<accession>G9WJF1</accession>
<keyword evidence="1" id="KW-0472">Membrane</keyword>
<feature type="transmembrane region" description="Helical" evidence="1">
    <location>
        <begin position="46"/>
        <end position="72"/>
    </location>
</feature>
<evidence type="ECO:0000313" key="2">
    <source>
        <dbReference type="EMBL" id="EHN58757.1"/>
    </source>
</evidence>
<organism evidence="2 3">
    <name type="scientific">Oenococcus kitaharae DSM 17330</name>
    <dbReference type="NCBI Taxonomy" id="1045004"/>
    <lineage>
        <taxon>Bacteria</taxon>
        <taxon>Bacillati</taxon>
        <taxon>Bacillota</taxon>
        <taxon>Bacilli</taxon>
        <taxon>Lactobacillales</taxon>
        <taxon>Lactobacillaceae</taxon>
        <taxon>Oenococcus</taxon>
    </lineage>
</organism>
<name>G9WJF1_9LACO</name>
<proteinExistence type="predicted"/>
<sequence>MLAYFLLSCLLAVDVLLLVTLLTGHLGSLAYPVFHWQTDGSYDFRPLSSMLAAGGLVFILAAAFVLAVSFFFSILIKEFWGASIATIFVIVSGAFVKQLWFLPVGYLNIGQTVDGYPFLNHFSNSLWLPAGVLLSDTLLIALAGWSLLKWKRGL</sequence>
<keyword evidence="1" id="KW-0812">Transmembrane</keyword>
<protein>
    <submittedName>
        <fullName evidence="2">Uncharacterized protein</fullName>
    </submittedName>
</protein>
<dbReference type="Proteomes" id="UP000004959">
    <property type="component" value="Chromosome"/>
</dbReference>
<dbReference type="STRING" id="336988.NT96_09100"/>
<keyword evidence="1" id="KW-1133">Transmembrane helix</keyword>
<evidence type="ECO:0000313" key="3">
    <source>
        <dbReference type="Proteomes" id="UP000004959"/>
    </source>
</evidence>
<reference evidence="2 3" key="1">
    <citation type="journal article" date="2012" name="PLoS ONE">
        <title>Functional divergence in the genus oenococcus as predicted by genome sequencing of the newly-described species, Oenococcus kitaharae.</title>
        <authorList>
            <person name="Borneman A.R."/>
            <person name="McCarthy J.M."/>
            <person name="Chambers P.J."/>
            <person name="Bartowsky E.J."/>
        </authorList>
    </citation>
    <scope>NUCLEOTIDE SEQUENCE [LARGE SCALE GENOMIC DNA]</scope>
    <source>
        <strain evidence="3">DSM17330</strain>
    </source>
</reference>
<dbReference type="PATRIC" id="fig|1045004.4.peg.646"/>